<dbReference type="Proteomes" id="UP000501891">
    <property type="component" value="Chromosome"/>
</dbReference>
<reference evidence="3" key="1">
    <citation type="submission" date="2020-04" db="EMBL/GenBank/DDBJ databases">
        <title>A desert anoxygenic phototrophic bacterium fixes CO2 using RubisCO under aerobic conditions.</title>
        <authorList>
            <person name="Tang K."/>
        </authorList>
    </citation>
    <scope>NUCLEOTIDE SEQUENCE [LARGE SCALE GENOMIC DNA]</scope>
    <source>
        <strain evidence="3">MIMtkB3</strain>
    </source>
</reference>
<dbReference type="GO" id="GO:0016020">
    <property type="term" value="C:membrane"/>
    <property type="evidence" value="ECO:0007669"/>
    <property type="project" value="GOC"/>
</dbReference>
<evidence type="ECO:0000259" key="2">
    <source>
        <dbReference type="SMART" id="SM01259"/>
    </source>
</evidence>
<keyword evidence="4" id="KW-1185">Reference proteome</keyword>
<feature type="transmembrane region" description="Helical" evidence="1">
    <location>
        <begin position="20"/>
        <end position="41"/>
    </location>
</feature>
<dbReference type="GO" id="GO:0008915">
    <property type="term" value="F:lipid-A-disaccharide synthase activity"/>
    <property type="evidence" value="ECO:0007669"/>
    <property type="project" value="InterPro"/>
</dbReference>
<feature type="transmembrane region" description="Helical" evidence="1">
    <location>
        <begin position="53"/>
        <end position="71"/>
    </location>
</feature>
<feature type="transmembrane region" description="Helical" evidence="1">
    <location>
        <begin position="77"/>
        <end position="95"/>
    </location>
</feature>
<feature type="domain" description="Lipid A biosynthesis N-terminal" evidence="2">
    <location>
        <begin position="23"/>
        <end position="94"/>
    </location>
</feature>
<dbReference type="SMART" id="SM01259">
    <property type="entry name" value="LAB_N"/>
    <property type="match status" value="1"/>
</dbReference>
<dbReference type="AlphaFoldDB" id="A0A858R4J4"/>
<name>A0A858R4J4_9PROT</name>
<protein>
    <submittedName>
        <fullName evidence="3">Lipid-A-disaccharide synthase</fullName>
    </submittedName>
</protein>
<evidence type="ECO:0000313" key="4">
    <source>
        <dbReference type="Proteomes" id="UP000501891"/>
    </source>
</evidence>
<dbReference type="Pfam" id="PF07578">
    <property type="entry name" value="LAB_N"/>
    <property type="match status" value="1"/>
</dbReference>
<gene>
    <name evidence="3" type="ORF">HHL28_04065</name>
</gene>
<evidence type="ECO:0000313" key="3">
    <source>
        <dbReference type="EMBL" id="QJE72379.1"/>
    </source>
</evidence>
<dbReference type="GO" id="GO:0009245">
    <property type="term" value="P:lipid A biosynthetic process"/>
    <property type="evidence" value="ECO:0007669"/>
    <property type="project" value="InterPro"/>
</dbReference>
<organism evidence="3 4">
    <name type="scientific">Aerophototrophica crusticola</name>
    <dbReference type="NCBI Taxonomy" id="1709002"/>
    <lineage>
        <taxon>Bacteria</taxon>
        <taxon>Pseudomonadati</taxon>
        <taxon>Pseudomonadota</taxon>
        <taxon>Alphaproteobacteria</taxon>
        <taxon>Rhodospirillales</taxon>
        <taxon>Rhodospirillaceae</taxon>
        <taxon>Aerophototrophica</taxon>
    </lineage>
</organism>
<keyword evidence="1" id="KW-0472">Membrane</keyword>
<proteinExistence type="predicted"/>
<sequence>MIWTHIEAWWHAAIADKGWLVLFGLSAQIMFMMRFVIQWVSSERAGRSVVPEAFWYFSLGGGMMLVVYGVLRPDLVIIVGQLPALVIYSRNIVLIRREKRRLGSVDAREEAVREAAAE</sequence>
<keyword evidence="1" id="KW-1133">Transmembrane helix</keyword>
<evidence type="ECO:0000256" key="1">
    <source>
        <dbReference type="SAM" id="Phobius"/>
    </source>
</evidence>
<accession>A0A858R4J4</accession>
<dbReference type="InterPro" id="IPR011499">
    <property type="entry name" value="Lipid_A_biosynth_N"/>
</dbReference>
<dbReference type="KEGG" id="acru:HHL28_04065"/>
<dbReference type="EMBL" id="CP051775">
    <property type="protein sequence ID" value="QJE72379.1"/>
    <property type="molecule type" value="Genomic_DNA"/>
</dbReference>
<keyword evidence="1" id="KW-0812">Transmembrane</keyword>